<dbReference type="InterPro" id="IPR006665">
    <property type="entry name" value="OmpA-like"/>
</dbReference>
<dbReference type="Pfam" id="PF00691">
    <property type="entry name" value="OmpA"/>
    <property type="match status" value="1"/>
</dbReference>
<dbReference type="GO" id="GO:0009279">
    <property type="term" value="C:cell outer membrane"/>
    <property type="evidence" value="ECO:0007669"/>
    <property type="project" value="UniProtKB-SubCell"/>
</dbReference>
<dbReference type="CDD" id="cd07185">
    <property type="entry name" value="OmpA_C-like"/>
    <property type="match status" value="1"/>
</dbReference>
<dbReference type="Gene3D" id="3.30.1330.60">
    <property type="entry name" value="OmpA-like domain"/>
    <property type="match status" value="1"/>
</dbReference>
<comment type="subcellular location">
    <subcellularLocation>
        <location evidence="1">Cell outer membrane</location>
    </subcellularLocation>
</comment>
<reference evidence="7 8" key="1">
    <citation type="submission" date="2019-03" db="EMBL/GenBank/DDBJ databases">
        <title>Seongchinamella monodicae gen. nov., sp. nov., a novel member of the Gammaproteobacteria isolated from a tidal mudflat of beach.</title>
        <authorList>
            <person name="Yang H.G."/>
            <person name="Kang J.W."/>
            <person name="Lee S.D."/>
        </authorList>
    </citation>
    <scope>NUCLEOTIDE SEQUENCE [LARGE SCALE GENOMIC DNA]</scope>
    <source>
        <strain evidence="7 8">GH4-78</strain>
    </source>
</reference>
<evidence type="ECO:0000256" key="5">
    <source>
        <dbReference type="SAM" id="MobiDB-lite"/>
    </source>
</evidence>
<feature type="region of interest" description="Disordered" evidence="5">
    <location>
        <begin position="174"/>
        <end position="204"/>
    </location>
</feature>
<evidence type="ECO:0000259" key="6">
    <source>
        <dbReference type="PROSITE" id="PS51123"/>
    </source>
</evidence>
<dbReference type="SUPFAM" id="SSF103088">
    <property type="entry name" value="OmpA-like"/>
    <property type="match status" value="1"/>
</dbReference>
<evidence type="ECO:0000256" key="2">
    <source>
        <dbReference type="ARBA" id="ARBA00023136"/>
    </source>
</evidence>
<dbReference type="EMBL" id="SMSE01000003">
    <property type="protein sequence ID" value="TDG12714.1"/>
    <property type="molecule type" value="Genomic_DNA"/>
</dbReference>
<gene>
    <name evidence="7" type="ORF">E2F43_14145</name>
</gene>
<dbReference type="PANTHER" id="PTHR30329:SF21">
    <property type="entry name" value="LIPOPROTEIN YIAD-RELATED"/>
    <property type="match status" value="1"/>
</dbReference>
<dbReference type="InterPro" id="IPR036737">
    <property type="entry name" value="OmpA-like_sf"/>
</dbReference>
<feature type="domain" description="OmpA-like" evidence="6">
    <location>
        <begin position="89"/>
        <end position="204"/>
    </location>
</feature>
<organism evidence="7 8">
    <name type="scientific">Seongchinamella unica</name>
    <dbReference type="NCBI Taxonomy" id="2547392"/>
    <lineage>
        <taxon>Bacteria</taxon>
        <taxon>Pseudomonadati</taxon>
        <taxon>Pseudomonadota</taxon>
        <taxon>Gammaproteobacteria</taxon>
        <taxon>Cellvibrionales</taxon>
        <taxon>Halieaceae</taxon>
        <taxon>Seongchinamella</taxon>
    </lineage>
</organism>
<dbReference type="InterPro" id="IPR050330">
    <property type="entry name" value="Bact_OuterMem_StrucFunc"/>
</dbReference>
<dbReference type="RefSeq" id="WP_133213766.1">
    <property type="nucleotide sequence ID" value="NZ_SMSE01000003.1"/>
</dbReference>
<protein>
    <submittedName>
        <fullName evidence="7">OmpA family protein</fullName>
    </submittedName>
</protein>
<sequence>MLIYLLPPALVIAAALLTQPQPEPPAITDTIILLPDEDGSVGSLVVSSDAGEQALDTAYATAEADESGALATGSTSAAEVEAEFGSLLAATPAAPRSFTVTFESGSADTLTRSSLAEVAEIRKYLTTVPAAEITVIGHTDRVGSLENNDALSRQRAESVKRMIQSAGIDAASIAATGRGEREPRVDTADGVAEPRNRRVEIRVR</sequence>
<dbReference type="PANTHER" id="PTHR30329">
    <property type="entry name" value="STATOR ELEMENT OF FLAGELLAR MOTOR COMPLEX"/>
    <property type="match status" value="1"/>
</dbReference>
<feature type="compositionally biased region" description="Basic and acidic residues" evidence="5">
    <location>
        <begin position="178"/>
        <end position="204"/>
    </location>
</feature>
<dbReference type="PRINTS" id="PR01021">
    <property type="entry name" value="OMPADOMAIN"/>
</dbReference>
<evidence type="ECO:0000313" key="8">
    <source>
        <dbReference type="Proteomes" id="UP000295554"/>
    </source>
</evidence>
<dbReference type="OrthoDB" id="8586796at2"/>
<accession>A0A4R5LQ67</accession>
<proteinExistence type="predicted"/>
<evidence type="ECO:0000256" key="3">
    <source>
        <dbReference type="ARBA" id="ARBA00023237"/>
    </source>
</evidence>
<dbReference type="PROSITE" id="PS51123">
    <property type="entry name" value="OMPA_2"/>
    <property type="match status" value="1"/>
</dbReference>
<dbReference type="AlphaFoldDB" id="A0A4R5LQ67"/>
<dbReference type="Proteomes" id="UP000295554">
    <property type="component" value="Unassembled WGS sequence"/>
</dbReference>
<name>A0A4R5LQ67_9GAMM</name>
<evidence type="ECO:0000256" key="1">
    <source>
        <dbReference type="ARBA" id="ARBA00004442"/>
    </source>
</evidence>
<keyword evidence="2 4" id="KW-0472">Membrane</keyword>
<comment type="caution">
    <text evidence="7">The sequence shown here is derived from an EMBL/GenBank/DDBJ whole genome shotgun (WGS) entry which is preliminary data.</text>
</comment>
<evidence type="ECO:0000313" key="7">
    <source>
        <dbReference type="EMBL" id="TDG12714.1"/>
    </source>
</evidence>
<keyword evidence="8" id="KW-1185">Reference proteome</keyword>
<evidence type="ECO:0000256" key="4">
    <source>
        <dbReference type="PROSITE-ProRule" id="PRU00473"/>
    </source>
</evidence>
<keyword evidence="3" id="KW-0998">Cell outer membrane</keyword>
<dbReference type="InterPro" id="IPR006664">
    <property type="entry name" value="OMP_bac"/>
</dbReference>